<keyword evidence="17" id="KW-0464">Manganese</keyword>
<evidence type="ECO:0000256" key="3">
    <source>
        <dbReference type="ARBA" id="ARBA00022598"/>
    </source>
</evidence>
<dbReference type="PANTHER" id="PTHR42705">
    <property type="entry name" value="BIFUNCTIONAL NON-HOMOLOGOUS END JOINING PROTEIN LIGD"/>
    <property type="match status" value="1"/>
</dbReference>
<comment type="similarity">
    <text evidence="21">In the C-terminal section; belongs to the ATP-dependent DNA ligase family.</text>
</comment>
<dbReference type="InterPro" id="IPR014145">
    <property type="entry name" value="LigD_pol_dom"/>
</dbReference>
<proteinExistence type="inferred from homology"/>
<evidence type="ECO:0000256" key="5">
    <source>
        <dbReference type="ARBA" id="ARBA00022695"/>
    </source>
</evidence>
<sequence length="608" mass="70691">MWKPMLPMLSEKIPEQNSWVFEVKYDGFRSLLSITESKVQLISRNGKDLSENFPEIIGFCEEYRNLLRPELPIHLDGELVILNSPLQANFSLLQQRGRLKNLTKIKEHASKRPATFLAFDLIRWKNNGLENQPYEKRKDDLAQLFSKLGWPVDVSLSSRIGGIKYYDKFAPVWDQLQLEYGEGLIAKRKKTLYEQGKRVDYWLKLKNWRKVNGLITGFDPNNAYFEAAVYDRDQLVNIGLFKHGFEESEFETLRSLIYEKGEKTKDGKYIVSPQISVQINCLQAEDGQLREPMFDCFRFDLPPEEITYKKLIKDIAMLPQSVDITNPDKPLWPQPDFSKQDLLIFLRKVSPYMLPHILDKRLTLIRYPHGVTDQSFYQKHRPDYAPDYVGKAVENGEEFILCNTMEALIWLGNQAAIEYHMPFQRENKTYPDEIVFDLDPPSRQEFPLAIEAAKLLKNICDHLELTSYVKTSGNKGLQVHIPLPENSLSYDETRKFTEAVAFLLVNHEPTLFTIERLKKNRGNKLYVDYIQHAEGKTIVAPFSPRATESGSVSTPLFWSEVKENLNPMEFTIQSVPERIELYGNPLGDYFEKKEKQNLTKLKQLIDNE</sequence>
<keyword evidence="14" id="KW-0238">DNA-binding</keyword>
<dbReference type="GO" id="GO:0003910">
    <property type="term" value="F:DNA ligase (ATP) activity"/>
    <property type="evidence" value="ECO:0007669"/>
    <property type="project" value="UniProtKB-EC"/>
</dbReference>
<evidence type="ECO:0000256" key="12">
    <source>
        <dbReference type="ARBA" id="ARBA00022840"/>
    </source>
</evidence>
<evidence type="ECO:0000256" key="10">
    <source>
        <dbReference type="ARBA" id="ARBA00022801"/>
    </source>
</evidence>
<name>A0A841Q956_9BACI</name>
<keyword evidence="3 24" id="KW-0436">Ligase</keyword>
<dbReference type="GO" id="GO:0005524">
    <property type="term" value="F:ATP binding"/>
    <property type="evidence" value="ECO:0007669"/>
    <property type="project" value="UniProtKB-KW"/>
</dbReference>
<evidence type="ECO:0000256" key="1">
    <source>
        <dbReference type="ARBA" id="ARBA00001936"/>
    </source>
</evidence>
<keyword evidence="6" id="KW-0540">Nuclease</keyword>
<keyword evidence="7" id="KW-0479">Metal-binding</keyword>
<keyword evidence="4" id="KW-0808">Transferase</keyword>
<evidence type="ECO:0000313" key="24">
    <source>
        <dbReference type="EMBL" id="MBB6454797.1"/>
    </source>
</evidence>
<dbReference type="GO" id="GO:0003677">
    <property type="term" value="F:DNA binding"/>
    <property type="evidence" value="ECO:0007669"/>
    <property type="project" value="UniProtKB-KW"/>
</dbReference>
<evidence type="ECO:0000256" key="21">
    <source>
        <dbReference type="ARBA" id="ARBA00049981"/>
    </source>
</evidence>
<dbReference type="Pfam" id="PF01068">
    <property type="entry name" value="DNA_ligase_A_M"/>
    <property type="match status" value="1"/>
</dbReference>
<evidence type="ECO:0000256" key="15">
    <source>
        <dbReference type="ARBA" id="ARBA00023172"/>
    </source>
</evidence>
<dbReference type="RefSeq" id="WP_174497368.1">
    <property type="nucleotide sequence ID" value="NZ_CADDWK010000014.1"/>
</dbReference>
<organism evidence="24 25">
    <name type="scientific">Salirhabdus euzebyi</name>
    <dbReference type="NCBI Taxonomy" id="394506"/>
    <lineage>
        <taxon>Bacteria</taxon>
        <taxon>Bacillati</taxon>
        <taxon>Bacillota</taxon>
        <taxon>Bacilli</taxon>
        <taxon>Bacillales</taxon>
        <taxon>Bacillaceae</taxon>
        <taxon>Salirhabdus</taxon>
    </lineage>
</organism>
<reference evidence="24 25" key="1">
    <citation type="submission" date="2020-08" db="EMBL/GenBank/DDBJ databases">
        <title>Genomic Encyclopedia of Type Strains, Phase IV (KMG-IV): sequencing the most valuable type-strain genomes for metagenomic binning, comparative biology and taxonomic classification.</title>
        <authorList>
            <person name="Goeker M."/>
        </authorList>
    </citation>
    <scope>NUCLEOTIDE SEQUENCE [LARGE SCALE GENOMIC DNA]</scope>
    <source>
        <strain evidence="24 25">DSM 19612</strain>
    </source>
</reference>
<comment type="catalytic activity">
    <reaction evidence="20">
        <text>ATP + (deoxyribonucleotide)n-3'-hydroxyl + 5'-phospho-(deoxyribonucleotide)m = (deoxyribonucleotide)n+m + AMP + diphosphate.</text>
        <dbReference type="EC" id="6.5.1.1"/>
    </reaction>
</comment>
<dbReference type="GO" id="GO:0006281">
    <property type="term" value="P:DNA repair"/>
    <property type="evidence" value="ECO:0007669"/>
    <property type="project" value="UniProtKB-KW"/>
</dbReference>
<dbReference type="NCBIfam" id="TIGR02779">
    <property type="entry name" value="NHEJ_ligase_lig"/>
    <property type="match status" value="1"/>
</dbReference>
<keyword evidence="5" id="KW-0548">Nucleotidyltransferase</keyword>
<dbReference type="AlphaFoldDB" id="A0A841Q956"/>
<dbReference type="PROSITE" id="PS00333">
    <property type="entry name" value="DNA_LIGASE_A2"/>
    <property type="match status" value="1"/>
</dbReference>
<feature type="domain" description="ATP-dependent DNA ligase family profile" evidence="23">
    <location>
        <begin position="107"/>
        <end position="263"/>
    </location>
</feature>
<evidence type="ECO:0000256" key="20">
    <source>
        <dbReference type="ARBA" id="ARBA00034003"/>
    </source>
</evidence>
<dbReference type="EMBL" id="JACHGH010000012">
    <property type="protein sequence ID" value="MBB6454797.1"/>
    <property type="molecule type" value="Genomic_DNA"/>
</dbReference>
<dbReference type="NCBIfam" id="TIGR02776">
    <property type="entry name" value="NHEJ_ligase_prk"/>
    <property type="match status" value="1"/>
</dbReference>
<dbReference type="Pfam" id="PF21686">
    <property type="entry name" value="LigD_Prim-Pol"/>
    <property type="match status" value="1"/>
</dbReference>
<keyword evidence="10" id="KW-0378">Hydrolase</keyword>
<dbReference type="NCBIfam" id="TIGR02778">
    <property type="entry name" value="ligD_pol"/>
    <property type="match status" value="1"/>
</dbReference>
<keyword evidence="13" id="KW-0239">DNA-directed DNA polymerase</keyword>
<dbReference type="Proteomes" id="UP000581688">
    <property type="component" value="Unassembled WGS sequence"/>
</dbReference>
<dbReference type="InterPro" id="IPR012310">
    <property type="entry name" value="DNA_ligase_ATP-dep_cent"/>
</dbReference>
<keyword evidence="18" id="KW-0511">Multifunctional enzyme</keyword>
<evidence type="ECO:0000256" key="11">
    <source>
        <dbReference type="ARBA" id="ARBA00022839"/>
    </source>
</evidence>
<evidence type="ECO:0000259" key="23">
    <source>
        <dbReference type="PROSITE" id="PS50160"/>
    </source>
</evidence>
<dbReference type="GO" id="GO:0006310">
    <property type="term" value="P:DNA recombination"/>
    <property type="evidence" value="ECO:0007669"/>
    <property type="project" value="UniProtKB-KW"/>
</dbReference>
<keyword evidence="16" id="KW-0234">DNA repair</keyword>
<evidence type="ECO:0000256" key="18">
    <source>
        <dbReference type="ARBA" id="ARBA00023268"/>
    </source>
</evidence>
<dbReference type="Gene3D" id="3.30.470.30">
    <property type="entry name" value="DNA ligase/mRNA capping enzyme"/>
    <property type="match status" value="1"/>
</dbReference>
<keyword evidence="11" id="KW-0269">Exonuclease</keyword>
<gene>
    <name evidence="24" type="ORF">HNQ94_003286</name>
</gene>
<dbReference type="EC" id="6.5.1.1" evidence="2"/>
<keyword evidence="15" id="KW-0233">DNA recombination</keyword>
<evidence type="ECO:0000313" key="25">
    <source>
        <dbReference type="Proteomes" id="UP000581688"/>
    </source>
</evidence>
<evidence type="ECO:0000256" key="16">
    <source>
        <dbReference type="ARBA" id="ARBA00023204"/>
    </source>
</evidence>
<evidence type="ECO:0000256" key="8">
    <source>
        <dbReference type="ARBA" id="ARBA00022741"/>
    </source>
</evidence>
<comment type="caution">
    <text evidence="24">The sequence shown here is derived from an EMBL/GenBank/DDBJ whole genome shotgun (WGS) entry which is preliminary data.</text>
</comment>
<evidence type="ECO:0000256" key="14">
    <source>
        <dbReference type="ARBA" id="ARBA00023125"/>
    </source>
</evidence>
<evidence type="ECO:0000256" key="9">
    <source>
        <dbReference type="ARBA" id="ARBA00022763"/>
    </source>
</evidence>
<dbReference type="InterPro" id="IPR014143">
    <property type="entry name" value="NHEJ_ligase_prk"/>
</dbReference>
<dbReference type="InterPro" id="IPR016059">
    <property type="entry name" value="DNA_ligase_ATP-dep_CS"/>
</dbReference>
<evidence type="ECO:0000256" key="4">
    <source>
        <dbReference type="ARBA" id="ARBA00022679"/>
    </source>
</evidence>
<evidence type="ECO:0000256" key="13">
    <source>
        <dbReference type="ARBA" id="ARBA00022932"/>
    </source>
</evidence>
<dbReference type="GO" id="GO:0046872">
    <property type="term" value="F:metal ion binding"/>
    <property type="evidence" value="ECO:0007669"/>
    <property type="project" value="UniProtKB-KW"/>
</dbReference>
<comment type="similarity">
    <text evidence="22">In the N-terminal section; belongs to the LigD polymerase family.</text>
</comment>
<evidence type="ECO:0000256" key="22">
    <source>
        <dbReference type="ARBA" id="ARBA00049990"/>
    </source>
</evidence>
<dbReference type="InterPro" id="IPR014146">
    <property type="entry name" value="LigD_ligase_dom"/>
</dbReference>
<dbReference type="GO" id="GO:0003887">
    <property type="term" value="F:DNA-directed DNA polymerase activity"/>
    <property type="evidence" value="ECO:0007669"/>
    <property type="project" value="UniProtKB-KW"/>
</dbReference>
<dbReference type="NCBIfam" id="NF007211">
    <property type="entry name" value="PRK09633.1"/>
    <property type="match status" value="1"/>
</dbReference>
<comment type="cofactor">
    <cofactor evidence="1">
        <name>Mn(2+)</name>
        <dbReference type="ChEBI" id="CHEBI:29035"/>
    </cofactor>
</comment>
<keyword evidence="25" id="KW-1185">Reference proteome</keyword>
<dbReference type="PROSITE" id="PS50160">
    <property type="entry name" value="DNA_LIGASE_A3"/>
    <property type="match status" value="1"/>
</dbReference>
<keyword evidence="8" id="KW-0547">Nucleotide-binding</keyword>
<accession>A0A841Q956</accession>
<keyword evidence="9" id="KW-0227">DNA damage</keyword>
<dbReference type="InterPro" id="IPR052171">
    <property type="entry name" value="NHEJ_LigD"/>
</dbReference>
<dbReference type="Gene3D" id="3.90.920.10">
    <property type="entry name" value="DNA primase, PRIM domain"/>
    <property type="match status" value="1"/>
</dbReference>
<protein>
    <recommendedName>
        <fullName evidence="2">DNA ligase (ATP)</fullName>
        <ecNumber evidence="2">6.5.1.1</ecNumber>
    </recommendedName>
    <alternativeName>
        <fullName evidence="19">NHEJ DNA polymerase</fullName>
    </alternativeName>
</protein>
<dbReference type="SUPFAM" id="SSF56091">
    <property type="entry name" value="DNA ligase/mRNA capping enzyme, catalytic domain"/>
    <property type="match status" value="1"/>
</dbReference>
<dbReference type="PANTHER" id="PTHR42705:SF2">
    <property type="entry name" value="BIFUNCTIONAL NON-HOMOLOGOUS END JOINING PROTEIN LIGD"/>
    <property type="match status" value="1"/>
</dbReference>
<evidence type="ECO:0000256" key="2">
    <source>
        <dbReference type="ARBA" id="ARBA00012727"/>
    </source>
</evidence>
<evidence type="ECO:0000256" key="6">
    <source>
        <dbReference type="ARBA" id="ARBA00022722"/>
    </source>
</evidence>
<dbReference type="GO" id="GO:0004527">
    <property type="term" value="F:exonuclease activity"/>
    <property type="evidence" value="ECO:0007669"/>
    <property type="project" value="UniProtKB-KW"/>
</dbReference>
<evidence type="ECO:0000256" key="19">
    <source>
        <dbReference type="ARBA" id="ARBA00029943"/>
    </source>
</evidence>
<evidence type="ECO:0000256" key="7">
    <source>
        <dbReference type="ARBA" id="ARBA00022723"/>
    </source>
</evidence>
<keyword evidence="12" id="KW-0067">ATP-binding</keyword>
<evidence type="ECO:0000256" key="17">
    <source>
        <dbReference type="ARBA" id="ARBA00023211"/>
    </source>
</evidence>